<keyword evidence="2" id="KW-1185">Reference proteome</keyword>
<dbReference type="RefSeq" id="WP_272101585.1">
    <property type="nucleotide sequence ID" value="NZ_JAQNDK010000004.1"/>
</dbReference>
<evidence type="ECO:0000313" key="2">
    <source>
        <dbReference type="Proteomes" id="UP001217485"/>
    </source>
</evidence>
<gene>
    <name evidence="1" type="ORF">POL72_37285</name>
</gene>
<name>A0ABT5CCD3_9BACT</name>
<evidence type="ECO:0008006" key="3">
    <source>
        <dbReference type="Google" id="ProtNLM"/>
    </source>
</evidence>
<dbReference type="Gene3D" id="3.30.460.40">
    <property type="match status" value="1"/>
</dbReference>
<dbReference type="SUPFAM" id="SSF81301">
    <property type="entry name" value="Nucleotidyltransferase"/>
    <property type="match status" value="1"/>
</dbReference>
<dbReference type="InterPro" id="IPR043519">
    <property type="entry name" value="NT_sf"/>
</dbReference>
<dbReference type="Proteomes" id="UP001217485">
    <property type="component" value="Unassembled WGS sequence"/>
</dbReference>
<organism evidence="1 2">
    <name type="scientific">Sorangium atrum</name>
    <dbReference type="NCBI Taxonomy" id="2995308"/>
    <lineage>
        <taxon>Bacteria</taxon>
        <taxon>Pseudomonadati</taxon>
        <taxon>Myxococcota</taxon>
        <taxon>Polyangia</taxon>
        <taxon>Polyangiales</taxon>
        <taxon>Polyangiaceae</taxon>
        <taxon>Sorangium</taxon>
    </lineage>
</organism>
<comment type="caution">
    <text evidence="1">The sequence shown here is derived from an EMBL/GenBank/DDBJ whole genome shotgun (WGS) entry which is preliminary data.</text>
</comment>
<proteinExistence type="predicted"/>
<evidence type="ECO:0000313" key="1">
    <source>
        <dbReference type="EMBL" id="MDC0683444.1"/>
    </source>
</evidence>
<accession>A0ABT5CCD3</accession>
<protein>
    <recommendedName>
        <fullName evidence="3">Polymerase nucleotidyl transferase domain-containing protein</fullName>
    </recommendedName>
</protein>
<dbReference type="EMBL" id="JAQNDK010000004">
    <property type="protein sequence ID" value="MDC0683444.1"/>
    <property type="molecule type" value="Genomic_DNA"/>
</dbReference>
<sequence>MNEDFLDLISALCAVDAKFLVIGAYAVGVHGRPRATKDLDIWVEASPENAARVMDALRRFGAPLSELTEQELATPGIGFMMGVPPRRIDVLTQISGVEFGEAWPRRIEVAFGPFKRF</sequence>
<reference evidence="1 2" key="1">
    <citation type="submission" date="2023-01" db="EMBL/GenBank/DDBJ databases">
        <title>Minimal conservation of predation-associated metabolite biosynthetic gene clusters underscores biosynthetic potential of Myxococcota including descriptions for ten novel species: Archangium lansinium sp. nov., Myxococcus landrumus sp. nov., Nannocystis bai.</title>
        <authorList>
            <person name="Ahearne A."/>
            <person name="Stevens C."/>
            <person name="Dowd S."/>
        </authorList>
    </citation>
    <scope>NUCLEOTIDE SEQUENCE [LARGE SCALE GENOMIC DNA]</scope>
    <source>
        <strain evidence="1 2">WIWO2</strain>
    </source>
</reference>